<dbReference type="RefSeq" id="WP_344164655.1">
    <property type="nucleotide sequence ID" value="NZ_BAAANF010000030.1"/>
</dbReference>
<comment type="caution">
    <text evidence="2">The sequence shown here is derived from an EMBL/GenBank/DDBJ whole genome shotgun (WGS) entry which is preliminary data.</text>
</comment>
<dbReference type="EMBL" id="BAAANF010000030">
    <property type="protein sequence ID" value="GAA1718636.1"/>
    <property type="molecule type" value="Genomic_DNA"/>
</dbReference>
<dbReference type="SUPFAM" id="SSF55729">
    <property type="entry name" value="Acyl-CoA N-acyltransferases (Nat)"/>
    <property type="match status" value="1"/>
</dbReference>
<dbReference type="PROSITE" id="PS51186">
    <property type="entry name" value="GNAT"/>
    <property type="match status" value="1"/>
</dbReference>
<dbReference type="InterPro" id="IPR016181">
    <property type="entry name" value="Acyl_CoA_acyltransferase"/>
</dbReference>
<accession>A0ABN2J5W1</accession>
<evidence type="ECO:0000313" key="3">
    <source>
        <dbReference type="Proteomes" id="UP001500280"/>
    </source>
</evidence>
<dbReference type="Pfam" id="PF08445">
    <property type="entry name" value="FR47"/>
    <property type="match status" value="1"/>
</dbReference>
<dbReference type="InterPro" id="IPR013653">
    <property type="entry name" value="GCN5-like_dom"/>
</dbReference>
<organism evidence="2 3">
    <name type="scientific">Kribbella yunnanensis</name>
    <dbReference type="NCBI Taxonomy" id="190194"/>
    <lineage>
        <taxon>Bacteria</taxon>
        <taxon>Bacillati</taxon>
        <taxon>Actinomycetota</taxon>
        <taxon>Actinomycetes</taxon>
        <taxon>Propionibacteriales</taxon>
        <taxon>Kribbellaceae</taxon>
        <taxon>Kribbella</taxon>
    </lineage>
</organism>
<reference evidence="2 3" key="1">
    <citation type="journal article" date="2019" name="Int. J. Syst. Evol. Microbiol.">
        <title>The Global Catalogue of Microorganisms (GCM) 10K type strain sequencing project: providing services to taxonomists for standard genome sequencing and annotation.</title>
        <authorList>
            <consortium name="The Broad Institute Genomics Platform"/>
            <consortium name="The Broad Institute Genome Sequencing Center for Infectious Disease"/>
            <person name="Wu L."/>
            <person name="Ma J."/>
        </authorList>
    </citation>
    <scope>NUCLEOTIDE SEQUENCE [LARGE SCALE GENOMIC DNA]</scope>
    <source>
        <strain evidence="2 3">JCM 14307</strain>
    </source>
</reference>
<feature type="domain" description="N-acetyltransferase" evidence="1">
    <location>
        <begin position="142"/>
        <end position="278"/>
    </location>
</feature>
<dbReference type="InterPro" id="IPR000182">
    <property type="entry name" value="GNAT_dom"/>
</dbReference>
<evidence type="ECO:0000313" key="2">
    <source>
        <dbReference type="EMBL" id="GAA1718636.1"/>
    </source>
</evidence>
<protein>
    <submittedName>
        <fullName evidence="2">GNAT family N-acetyltransferase</fullName>
    </submittedName>
</protein>
<proteinExistence type="predicted"/>
<evidence type="ECO:0000259" key="1">
    <source>
        <dbReference type="PROSITE" id="PS51186"/>
    </source>
</evidence>
<dbReference type="Proteomes" id="UP001500280">
    <property type="component" value="Unassembled WGS sequence"/>
</dbReference>
<dbReference type="Gene3D" id="3.40.630.30">
    <property type="match status" value="1"/>
</dbReference>
<keyword evidence="3" id="KW-1185">Reference proteome</keyword>
<name>A0ABN2J5W1_9ACTN</name>
<sequence>MIARATYDAAAFQELVFPYLQRDPVLNTSLLTNVADRVRGIMNDPEPPVLVSVHSDTDEVIGAAIWTALRGIGLGGLPVELVPPVVDVLAEVMPGARTVHGAEESARLFAELYGARVGRAFAVVDRSRLHVLGDFVEQKSEGAPRLAVDGDLDTLTPMFGAYRLEVGHSAEGIDADRDWLQQRVERRRLWVWEDEGIVTMVGHQSPVFGAVRVGPVYTPVEHRGHGYASALTAQVTRHLRDAGDQVCLMTDLANPTSNKIYAAIGYRPVQDFVGYAFT</sequence>
<gene>
    <name evidence="2" type="ORF">GCM10009745_79310</name>
</gene>